<dbReference type="Gene3D" id="1.10.287.130">
    <property type="match status" value="1"/>
</dbReference>
<dbReference type="RefSeq" id="XP_010762560.1">
    <property type="nucleotide sequence ID" value="XM_010764258.1"/>
</dbReference>
<dbReference type="InterPro" id="IPR036097">
    <property type="entry name" value="HisK_dim/P_sf"/>
</dbReference>
<evidence type="ECO:0000259" key="6">
    <source>
        <dbReference type="PROSITE" id="PS50112"/>
    </source>
</evidence>
<evidence type="ECO:0008006" key="10">
    <source>
        <dbReference type="Google" id="ProtNLM"/>
    </source>
</evidence>
<dbReference type="Proteomes" id="UP000001628">
    <property type="component" value="Unassembled WGS sequence"/>
</dbReference>
<dbReference type="Gene3D" id="3.40.50.2300">
    <property type="match status" value="1"/>
</dbReference>
<dbReference type="GO" id="GO:0000155">
    <property type="term" value="F:phosphorelay sensor kinase activity"/>
    <property type="evidence" value="ECO:0007669"/>
    <property type="project" value="InterPro"/>
</dbReference>
<dbReference type="GeneID" id="22585699"/>
<dbReference type="CDD" id="cd16922">
    <property type="entry name" value="HATPase_EvgS-ArcB-TorS-like"/>
    <property type="match status" value="1"/>
</dbReference>
<dbReference type="PROSITE" id="PS50113">
    <property type="entry name" value="PAC"/>
    <property type="match status" value="1"/>
</dbReference>
<dbReference type="SMART" id="SM00388">
    <property type="entry name" value="HisKA"/>
    <property type="match status" value="1"/>
</dbReference>
<dbReference type="InterPro" id="IPR003594">
    <property type="entry name" value="HATPase_dom"/>
</dbReference>
<dbReference type="CDD" id="cd00082">
    <property type="entry name" value="HisKA"/>
    <property type="match status" value="1"/>
</dbReference>
<evidence type="ECO:0000256" key="3">
    <source>
        <dbReference type="SAM" id="MobiDB-lite"/>
    </source>
</evidence>
<feature type="region of interest" description="Disordered" evidence="3">
    <location>
        <begin position="1"/>
        <end position="21"/>
    </location>
</feature>
<dbReference type="PROSITE" id="PS50109">
    <property type="entry name" value="HIS_KIN"/>
    <property type="match status" value="1"/>
</dbReference>
<dbReference type="SMART" id="SM00091">
    <property type="entry name" value="PAS"/>
    <property type="match status" value="2"/>
</dbReference>
<evidence type="ECO:0000259" key="7">
    <source>
        <dbReference type="PROSITE" id="PS50113"/>
    </source>
</evidence>
<dbReference type="SUPFAM" id="SSF47384">
    <property type="entry name" value="Homodimeric domain of signal transducing histidine kinase"/>
    <property type="match status" value="1"/>
</dbReference>
<evidence type="ECO:0000313" key="9">
    <source>
        <dbReference type="Proteomes" id="UP000001628"/>
    </source>
</evidence>
<feature type="domain" description="PAC" evidence="7">
    <location>
        <begin position="254"/>
        <end position="305"/>
    </location>
</feature>
<dbReference type="eggNOG" id="KOG0519">
    <property type="taxonomic scope" value="Eukaryota"/>
</dbReference>
<dbReference type="PRINTS" id="PR00344">
    <property type="entry name" value="BCTRLSENSOR"/>
</dbReference>
<dbReference type="SUPFAM" id="SSF52172">
    <property type="entry name" value="CheY-like"/>
    <property type="match status" value="1"/>
</dbReference>
<dbReference type="PROSITE" id="PS50112">
    <property type="entry name" value="PAS"/>
    <property type="match status" value="1"/>
</dbReference>
<dbReference type="Gene3D" id="3.30.450.20">
    <property type="entry name" value="PAS domain"/>
    <property type="match status" value="2"/>
</dbReference>
<dbReference type="NCBIfam" id="TIGR00229">
    <property type="entry name" value="sensory_box"/>
    <property type="match status" value="1"/>
</dbReference>
<dbReference type="PANTHER" id="PTHR45339">
    <property type="entry name" value="HYBRID SIGNAL TRANSDUCTION HISTIDINE KINASE J"/>
    <property type="match status" value="1"/>
</dbReference>
<gene>
    <name evidence="8" type="ORF">PADG_07139</name>
</gene>
<dbReference type="PANTHER" id="PTHR45339:SF5">
    <property type="entry name" value="HISTIDINE KINASE"/>
    <property type="match status" value="1"/>
</dbReference>
<dbReference type="AlphaFoldDB" id="C1GIQ3"/>
<evidence type="ECO:0000256" key="2">
    <source>
        <dbReference type="PROSITE-ProRule" id="PRU00169"/>
    </source>
</evidence>
<dbReference type="InterPro" id="IPR011006">
    <property type="entry name" value="CheY-like_superfamily"/>
</dbReference>
<dbReference type="Gene3D" id="3.30.565.10">
    <property type="entry name" value="Histidine kinase-like ATPase, C-terminal domain"/>
    <property type="match status" value="1"/>
</dbReference>
<dbReference type="OMA" id="ENRWHIR"/>
<evidence type="ECO:0000256" key="1">
    <source>
        <dbReference type="ARBA" id="ARBA00022553"/>
    </source>
</evidence>
<protein>
    <recommendedName>
        <fullName evidence="10">Two-component system protein A</fullName>
    </recommendedName>
</protein>
<dbReference type="OrthoDB" id="60033at2759"/>
<dbReference type="PROSITE" id="PS50110">
    <property type="entry name" value="RESPONSE_REGULATORY"/>
    <property type="match status" value="1"/>
</dbReference>
<dbReference type="Pfam" id="PF13426">
    <property type="entry name" value="PAS_9"/>
    <property type="match status" value="2"/>
</dbReference>
<dbReference type="STRING" id="502780.C1GIQ3"/>
<dbReference type="Pfam" id="PF02518">
    <property type="entry name" value="HATPase_c"/>
    <property type="match status" value="1"/>
</dbReference>
<dbReference type="Pfam" id="PF00512">
    <property type="entry name" value="HisKA"/>
    <property type="match status" value="1"/>
</dbReference>
<name>C1GIQ3_PARBD</name>
<dbReference type="VEuPathDB" id="FungiDB:PADG_07139"/>
<dbReference type="InterPro" id="IPR035965">
    <property type="entry name" value="PAS-like_dom_sf"/>
</dbReference>
<dbReference type="SMART" id="SM00448">
    <property type="entry name" value="REC"/>
    <property type="match status" value="1"/>
</dbReference>
<dbReference type="FunCoup" id="C1GIQ3">
    <property type="interactions" value="145"/>
</dbReference>
<evidence type="ECO:0000259" key="5">
    <source>
        <dbReference type="PROSITE" id="PS50110"/>
    </source>
</evidence>
<dbReference type="InterPro" id="IPR004358">
    <property type="entry name" value="Sig_transdc_His_kin-like_C"/>
</dbReference>
<evidence type="ECO:0000313" key="8">
    <source>
        <dbReference type="EMBL" id="EEH42319.1"/>
    </source>
</evidence>
<dbReference type="InParanoid" id="C1GIQ3"/>
<keyword evidence="9" id="KW-1185">Reference proteome</keyword>
<dbReference type="InterPro" id="IPR000014">
    <property type="entry name" value="PAS"/>
</dbReference>
<keyword evidence="1 2" id="KW-0597">Phosphoprotein</keyword>
<dbReference type="InterPro" id="IPR036890">
    <property type="entry name" value="HATPase_C_sf"/>
</dbReference>
<dbReference type="Pfam" id="PF00072">
    <property type="entry name" value="Response_reg"/>
    <property type="match status" value="1"/>
</dbReference>
<feature type="domain" description="PAS" evidence="6">
    <location>
        <begin position="195"/>
        <end position="252"/>
    </location>
</feature>
<dbReference type="KEGG" id="pbn:PADG_07139"/>
<dbReference type="SUPFAM" id="SSF55874">
    <property type="entry name" value="ATPase domain of HSP90 chaperone/DNA topoisomerase II/histidine kinase"/>
    <property type="match status" value="1"/>
</dbReference>
<dbReference type="CDD" id="cd17546">
    <property type="entry name" value="REC_hyHK_CKI1_RcsC-like"/>
    <property type="match status" value="1"/>
</dbReference>
<dbReference type="CDD" id="cd00130">
    <property type="entry name" value="PAS"/>
    <property type="match status" value="1"/>
</dbReference>
<dbReference type="InterPro" id="IPR001789">
    <property type="entry name" value="Sig_transdc_resp-reg_receiver"/>
</dbReference>
<feature type="domain" description="Response regulatory" evidence="5">
    <location>
        <begin position="573"/>
        <end position="691"/>
    </location>
</feature>
<feature type="modified residue" description="4-aspartylphosphate" evidence="2">
    <location>
        <position position="625"/>
    </location>
</feature>
<proteinExistence type="predicted"/>
<sequence length="692" mass="76437">MSNNEPLLVDNLDMKSSTPPTIGLKSSLSIRSKGAPPPEAQPECQLMCPSIMDRIISLSPVPTIVLNSSFDILEVSCSQINFSGLDRDDYIGANIYNLDPAKIPVTSIEALRNGIDKAIKLRSVCKIDSIEVVSHSYYCNLRISPIFENDSSLVYIILESCDITKIHREGDVVDPSLDAPDIYKHLIDSVKHVVIFMLTPEGNVATWNDGASALKGYAAEEIIGQHFSIFYSPEDRLKDKPRKELAKCLQDGKLEDEGWRVRKDGTKFFANVVISPVYRFRVLVGFSKVTRDITDRKETEDRLVAAYEESAKLKSQFLANMSHEIRTPMHGMLAALTLLKDTGLNDKQDEYAKIIENSGSILLRVINDILDYSKLSSGTFTLNSDLLSVQQIHRNAIQHCQTLLKPGITLTSEVAEAIPEFSKGDPLRYQQILQNLLMNSAKFTESGSIHVRSKLTNDELSSHRIYTEVIDTGIGVAAEAAKRLFDPFTQVFSSTGEQYQGIGLGLAICRNLIDFMGGSIGYHPNPDGQGSVFWFSVRLGKVDVATSPGPSGALSPIEMEPIEELKAIAPGKQLLLVEDNKISQAVMLKLLKNLGFGRVDAAYDGAQALKMLRAKPFSYHAVLMDINMPVMDGVEATVEIRNSLKLDIPIIAMTANALQGDAEMYLSKGMDGYVSKPVNRNHLIKNLVRVLR</sequence>
<dbReference type="EMBL" id="KN275966">
    <property type="protein sequence ID" value="EEH42319.1"/>
    <property type="molecule type" value="Genomic_DNA"/>
</dbReference>
<evidence type="ECO:0000259" key="4">
    <source>
        <dbReference type="PROSITE" id="PS50109"/>
    </source>
</evidence>
<reference evidence="8 9" key="1">
    <citation type="journal article" date="2011" name="PLoS Genet.">
        <title>Comparative genomic analysis of human fungal pathogens causing paracoccidioidomycosis.</title>
        <authorList>
            <person name="Desjardins C.A."/>
            <person name="Champion M.D."/>
            <person name="Holder J.W."/>
            <person name="Muszewska A."/>
            <person name="Goldberg J."/>
            <person name="Bailao A.M."/>
            <person name="Brigido M.M."/>
            <person name="Ferreira M.E."/>
            <person name="Garcia A.M."/>
            <person name="Grynberg M."/>
            <person name="Gujja S."/>
            <person name="Heiman D.I."/>
            <person name="Henn M.R."/>
            <person name="Kodira C.D."/>
            <person name="Leon-Narvaez H."/>
            <person name="Longo L.V."/>
            <person name="Ma L.J."/>
            <person name="Malavazi I."/>
            <person name="Matsuo A.L."/>
            <person name="Morais F.V."/>
            <person name="Pereira M."/>
            <person name="Rodriguez-Brito S."/>
            <person name="Sakthikumar S."/>
            <person name="Salem-Izacc S.M."/>
            <person name="Sykes S.M."/>
            <person name="Teixeira M.M."/>
            <person name="Vallejo M.C."/>
            <person name="Walter M.E."/>
            <person name="Yandava C."/>
            <person name="Young S."/>
            <person name="Zeng Q."/>
            <person name="Zucker J."/>
            <person name="Felipe M.S."/>
            <person name="Goldman G.H."/>
            <person name="Haas B.J."/>
            <person name="McEwen J.G."/>
            <person name="Nino-Vega G."/>
            <person name="Puccia R."/>
            <person name="San-Blas G."/>
            <person name="Soares C.M."/>
            <person name="Birren B.W."/>
            <person name="Cuomo C.A."/>
        </authorList>
    </citation>
    <scope>NUCLEOTIDE SEQUENCE [LARGE SCALE GENOMIC DNA]</scope>
    <source>
        <strain evidence="8 9">Pb18</strain>
    </source>
</reference>
<dbReference type="HOGENOM" id="CLU_000445_114_15_1"/>
<feature type="domain" description="Histidine kinase" evidence="4">
    <location>
        <begin position="320"/>
        <end position="541"/>
    </location>
</feature>
<dbReference type="InterPro" id="IPR003661">
    <property type="entry name" value="HisK_dim/P_dom"/>
</dbReference>
<organism evidence="8 9">
    <name type="scientific">Paracoccidioides brasiliensis (strain Pb18)</name>
    <dbReference type="NCBI Taxonomy" id="502780"/>
    <lineage>
        <taxon>Eukaryota</taxon>
        <taxon>Fungi</taxon>
        <taxon>Dikarya</taxon>
        <taxon>Ascomycota</taxon>
        <taxon>Pezizomycotina</taxon>
        <taxon>Eurotiomycetes</taxon>
        <taxon>Eurotiomycetidae</taxon>
        <taxon>Onygenales</taxon>
        <taxon>Ajellomycetaceae</taxon>
        <taxon>Paracoccidioides</taxon>
    </lineage>
</organism>
<dbReference type="SUPFAM" id="SSF55785">
    <property type="entry name" value="PYP-like sensor domain (PAS domain)"/>
    <property type="match status" value="1"/>
</dbReference>
<dbReference type="InterPro" id="IPR000700">
    <property type="entry name" value="PAS-assoc_C"/>
</dbReference>
<accession>C1GIQ3</accession>
<dbReference type="SMART" id="SM00387">
    <property type="entry name" value="HATPase_c"/>
    <property type="match status" value="1"/>
</dbReference>
<dbReference type="InterPro" id="IPR005467">
    <property type="entry name" value="His_kinase_dom"/>
</dbReference>